<proteinExistence type="predicted"/>
<comment type="caution">
    <text evidence="1">The sequence shown here is derived from an EMBL/GenBank/DDBJ whole genome shotgun (WGS) entry which is preliminary data.</text>
</comment>
<gene>
    <name evidence="1" type="ORF">NQ176_g5282</name>
</gene>
<sequence>MAETNRMANFSEEEAQCQVNDEKSATGPDEFPDGGLQACPLYCKAPFVGRLFDRFGPRVLLPVGTFLHVFGLMMASVSSKYYQFILSQAICSPIGAGMVLYPSFGCVATWFKARRALAMGITASGSSLGGTVMPIMVDHLMGKIGFGWTMRAIAFLMLGLLIITNLTVKSRLPPRPKDVGVLDFFRAFKDPAFSLTALASFFYFMGMFIPITFMVTYGVHVGMSVSLAGYLVSIFNAASGVGRILSGHIADKAGNFNVSIVAACLSTIFTLCLWLPGYTNSTAIAFSALFGFSSGTYTALTPALVAQITDISDIGTRSGAIYALSSFAGLVGSPIGGSLLTNAAGSYWKQQVFAGVMLGVGALFFLGCKLYLAKWRLFTKV</sequence>
<name>A0ACC1N996_9HYPO</name>
<reference evidence="1" key="1">
    <citation type="submission" date="2022-08" db="EMBL/GenBank/DDBJ databases">
        <title>Genome Sequence of Lecanicillium fungicola.</title>
        <authorList>
            <person name="Buettner E."/>
        </authorList>
    </citation>
    <scope>NUCLEOTIDE SEQUENCE</scope>
    <source>
        <strain evidence="1">Babe33</strain>
    </source>
</reference>
<evidence type="ECO:0000313" key="1">
    <source>
        <dbReference type="EMBL" id="KAJ2975855.1"/>
    </source>
</evidence>
<accession>A0ACC1N996</accession>
<dbReference type="EMBL" id="JANJQO010000653">
    <property type="protein sequence ID" value="KAJ2975855.1"/>
    <property type="molecule type" value="Genomic_DNA"/>
</dbReference>
<dbReference type="Proteomes" id="UP001143910">
    <property type="component" value="Unassembled WGS sequence"/>
</dbReference>
<protein>
    <submittedName>
        <fullName evidence="1">Uncharacterized protein</fullName>
    </submittedName>
</protein>
<evidence type="ECO:0000313" key="2">
    <source>
        <dbReference type="Proteomes" id="UP001143910"/>
    </source>
</evidence>
<keyword evidence="2" id="KW-1185">Reference proteome</keyword>
<organism evidence="1 2">
    <name type="scientific">Zarea fungicola</name>
    <dbReference type="NCBI Taxonomy" id="93591"/>
    <lineage>
        <taxon>Eukaryota</taxon>
        <taxon>Fungi</taxon>
        <taxon>Dikarya</taxon>
        <taxon>Ascomycota</taxon>
        <taxon>Pezizomycotina</taxon>
        <taxon>Sordariomycetes</taxon>
        <taxon>Hypocreomycetidae</taxon>
        <taxon>Hypocreales</taxon>
        <taxon>Cordycipitaceae</taxon>
        <taxon>Zarea</taxon>
    </lineage>
</organism>